<sequence>QFNLDLDSPWFLSPIDISAHITKTIVTSPLRQNVFNQSHTLQNQSFVQWRRNVSSHAQMANDDHLRQSATIESFDAFCKEGKFKEAIEVVEKLEDEDYVVDSPRLLGLAKLCGEAEALEEARLVDDFITPLDVTTYHTLIEMYSGCGSINDALNLFDEMPERNSETWCVMMRCLANNGKGELALDMFTSFKEEGNIPDTEIFKAVISACVSLGDVNEGLLHFEAMYRDYGLIPSMEDYVSVTEMLAACGHLDEAVEFVERMKVEPSFEVWETLMNLCWVHGDLELGDRFGELAKKLDATRMDKESNAGLVAAKASDSAKEELKELRRRRLTVKERMKASPSEFKAGDTSHPEIDKIVAALRSLKAHMLDMGFVPATRVCTWEKLEEEEKEEQLHLGCNKLAVACALLKSHARKTVTVIKNMRTCVDSHNTFKMISVITGRELIQRDQKRFHHYNNGICSCGDYW</sequence>
<proteinExistence type="inferred from homology"/>
<name>A0ABM0ZB39_CAMSA</name>
<protein>
    <submittedName>
        <fullName evidence="6">Pentatricopeptide repeat-containing protein At2g34370, mitochondrial-like</fullName>
    </submittedName>
</protein>
<feature type="repeat" description="PPR" evidence="3">
    <location>
        <begin position="132"/>
        <end position="166"/>
    </location>
</feature>
<dbReference type="Pfam" id="PF14432">
    <property type="entry name" value="DYW_deaminase"/>
    <property type="match status" value="1"/>
</dbReference>
<keyword evidence="2" id="KW-0677">Repeat</keyword>
<accession>A0ABM0ZB39</accession>
<keyword evidence="5" id="KW-1185">Reference proteome</keyword>
<feature type="non-terminal residue" evidence="6">
    <location>
        <position position="1"/>
    </location>
</feature>
<dbReference type="NCBIfam" id="TIGR00756">
    <property type="entry name" value="PPR"/>
    <property type="match status" value="3"/>
</dbReference>
<gene>
    <name evidence="6" type="primary">LOC104788998</name>
</gene>
<reference evidence="5" key="1">
    <citation type="journal article" date="2014" name="Nat. Commun.">
        <title>The emerging biofuel crop Camelina sativa retains a highly undifferentiated hexaploid genome structure.</title>
        <authorList>
            <person name="Kagale S."/>
            <person name="Koh C."/>
            <person name="Nixon J."/>
            <person name="Bollina V."/>
            <person name="Clarke W.E."/>
            <person name="Tuteja R."/>
            <person name="Spillane C."/>
            <person name="Robinson S.J."/>
            <person name="Links M.G."/>
            <person name="Clarke C."/>
            <person name="Higgins E.E."/>
            <person name="Huebert T."/>
            <person name="Sharpe A.G."/>
            <person name="Parkin I.A."/>
        </authorList>
    </citation>
    <scope>NUCLEOTIDE SEQUENCE [LARGE SCALE GENOMIC DNA]</scope>
    <source>
        <strain evidence="5">cv. DH55</strain>
    </source>
</reference>
<dbReference type="Gene3D" id="1.25.40.10">
    <property type="entry name" value="Tetratricopeptide repeat domain"/>
    <property type="match status" value="2"/>
</dbReference>
<dbReference type="PANTHER" id="PTHR47926:SF388">
    <property type="entry name" value="DYW DOMAIN-CONTAINING PROTEIN"/>
    <property type="match status" value="1"/>
</dbReference>
<dbReference type="PANTHER" id="PTHR47926">
    <property type="entry name" value="PENTATRICOPEPTIDE REPEAT-CONTAINING PROTEIN"/>
    <property type="match status" value="1"/>
</dbReference>
<dbReference type="Pfam" id="PF01535">
    <property type="entry name" value="PPR"/>
    <property type="match status" value="3"/>
</dbReference>
<dbReference type="InterPro" id="IPR011990">
    <property type="entry name" value="TPR-like_helical_dom_sf"/>
</dbReference>
<evidence type="ECO:0000256" key="2">
    <source>
        <dbReference type="ARBA" id="ARBA00022737"/>
    </source>
</evidence>
<dbReference type="GeneID" id="104788998"/>
<dbReference type="InterPro" id="IPR046960">
    <property type="entry name" value="PPR_At4g14850-like_plant"/>
</dbReference>
<dbReference type="InterPro" id="IPR032867">
    <property type="entry name" value="DYW_dom"/>
</dbReference>
<organism evidence="5 6">
    <name type="scientific">Camelina sativa</name>
    <name type="common">False flax</name>
    <name type="synonym">Myagrum sativum</name>
    <dbReference type="NCBI Taxonomy" id="90675"/>
    <lineage>
        <taxon>Eukaryota</taxon>
        <taxon>Viridiplantae</taxon>
        <taxon>Streptophyta</taxon>
        <taxon>Embryophyta</taxon>
        <taxon>Tracheophyta</taxon>
        <taxon>Spermatophyta</taxon>
        <taxon>Magnoliopsida</taxon>
        <taxon>eudicotyledons</taxon>
        <taxon>Gunneridae</taxon>
        <taxon>Pentapetalae</taxon>
        <taxon>rosids</taxon>
        <taxon>malvids</taxon>
        <taxon>Brassicales</taxon>
        <taxon>Brassicaceae</taxon>
        <taxon>Camelineae</taxon>
        <taxon>Camelina</taxon>
    </lineage>
</organism>
<comment type="similarity">
    <text evidence="1">Belongs to the PPR family. PCMP-H subfamily.</text>
</comment>
<evidence type="ECO:0000256" key="1">
    <source>
        <dbReference type="ARBA" id="ARBA00006643"/>
    </source>
</evidence>
<evidence type="ECO:0000313" key="6">
    <source>
        <dbReference type="RefSeq" id="XP_010513056.2"/>
    </source>
</evidence>
<evidence type="ECO:0000259" key="4">
    <source>
        <dbReference type="Pfam" id="PF14432"/>
    </source>
</evidence>
<evidence type="ECO:0000256" key="3">
    <source>
        <dbReference type="PROSITE-ProRule" id="PRU00708"/>
    </source>
</evidence>
<evidence type="ECO:0000313" key="5">
    <source>
        <dbReference type="Proteomes" id="UP000694864"/>
    </source>
</evidence>
<dbReference type="Proteomes" id="UP000694864">
    <property type="component" value="Chromosome 5"/>
</dbReference>
<feature type="domain" description="DYW" evidence="4">
    <location>
        <begin position="371"/>
        <end position="464"/>
    </location>
</feature>
<reference evidence="6" key="2">
    <citation type="submission" date="2025-08" db="UniProtKB">
        <authorList>
            <consortium name="RefSeq"/>
        </authorList>
    </citation>
    <scope>IDENTIFICATION</scope>
    <source>
        <tissue evidence="6">Leaf</tissue>
    </source>
</reference>
<dbReference type="RefSeq" id="XP_010513056.2">
    <property type="nucleotide sequence ID" value="XM_010514754.2"/>
</dbReference>
<dbReference type="PROSITE" id="PS51375">
    <property type="entry name" value="PPR"/>
    <property type="match status" value="1"/>
</dbReference>
<dbReference type="InterPro" id="IPR002885">
    <property type="entry name" value="PPR_rpt"/>
</dbReference>